<sequence>MAENLEDKVDDLNVRPKSSRSRSADRKDGYVWSGKKLSWSSKGGRSLDGDGRASADRKDSPTGSRERKHSCSSVELDMERSCGHKLLGRSLKQKLQDAVGQCFPIKTCSSRHSSALSSKRKIHISELMLDKCPFPPKSDLAYRWHLIKRHTAPVNPGHEESAVGDFPDGPGKDSRLEDETSNGTEGVLSSSCEVNIDVVESVTTKASRADKEDSDVDSDDDVVTLCTSSRKRNKPKWEPDDETFHAETPPKYHTQIDYVHCLVPDLLQVNNNPCYWGVMDRYAAEALLESKPEGTFLLRDSAQEDYLFSVSFRRYSRSLHARIEQWNHNFSFDAHDPCVFHAPNVTGLLEHYKDPSSCMFFEPLLSSPLSRTFTFSLQHICRTVICNCTSYDGIDALPVPSSMKLYLKEYHYKSKVRVRRVDVPEQHK</sequence>
<feature type="domain" description="SH2" evidence="8">
    <location>
        <begin position="274"/>
        <end position="369"/>
    </location>
</feature>
<dbReference type="PANTHER" id="PTHR10155">
    <property type="entry name" value="PHOSPHATIDYLINOSITOL 3-KINASE REGULATORY SUBUNIT"/>
    <property type="match status" value="1"/>
</dbReference>
<evidence type="ECO:0000313" key="11">
    <source>
        <dbReference type="Proteomes" id="UP000694569"/>
    </source>
</evidence>
<feature type="compositionally biased region" description="Low complexity" evidence="7">
    <location>
        <begin position="32"/>
        <end position="44"/>
    </location>
</feature>
<dbReference type="GO" id="GO:0005942">
    <property type="term" value="C:phosphatidylinositol 3-kinase complex"/>
    <property type="evidence" value="ECO:0007669"/>
    <property type="project" value="TreeGrafter"/>
</dbReference>
<dbReference type="PROSITE" id="PS50225">
    <property type="entry name" value="SOCS"/>
    <property type="match status" value="1"/>
</dbReference>
<dbReference type="AlphaFoldDB" id="A0A8C5Q6P2"/>
<dbReference type="GeneTree" id="ENSGT00940000161456"/>
<evidence type="ECO:0000256" key="3">
    <source>
        <dbReference type="ARBA" id="ARBA00022700"/>
    </source>
</evidence>
<dbReference type="SUPFAM" id="SSF55550">
    <property type="entry name" value="SH2 domain"/>
    <property type="match status" value="1"/>
</dbReference>
<dbReference type="OrthoDB" id="8820570at2759"/>
<feature type="region of interest" description="Disordered" evidence="7">
    <location>
        <begin position="229"/>
        <end position="248"/>
    </location>
</feature>
<dbReference type="Ensembl" id="ENSLLET00000033817.1">
    <property type="protein sequence ID" value="ENSLLEP00000032554.1"/>
    <property type="gene ID" value="ENSLLEG00000020658.1"/>
</dbReference>
<name>A0A8C5Q6P2_9ANUR</name>
<comment type="pathway">
    <text evidence="1">Protein modification; protein ubiquitination.</text>
</comment>
<feature type="compositionally biased region" description="Basic and acidic residues" evidence="7">
    <location>
        <begin position="235"/>
        <end position="248"/>
    </location>
</feature>
<dbReference type="InterPro" id="IPR036036">
    <property type="entry name" value="SOCS_box-like_dom_sf"/>
</dbReference>
<dbReference type="Proteomes" id="UP000694569">
    <property type="component" value="Unplaced"/>
</dbReference>
<dbReference type="GO" id="GO:0035556">
    <property type="term" value="P:intracellular signal transduction"/>
    <property type="evidence" value="ECO:0007669"/>
    <property type="project" value="InterPro"/>
</dbReference>
<keyword evidence="3" id="KW-0734">Signal transduction inhibitor</keyword>
<dbReference type="SUPFAM" id="SSF158235">
    <property type="entry name" value="SOCS box-like"/>
    <property type="match status" value="1"/>
</dbReference>
<reference evidence="10" key="1">
    <citation type="submission" date="2025-08" db="UniProtKB">
        <authorList>
            <consortium name="Ensembl"/>
        </authorList>
    </citation>
    <scope>IDENTIFICATION</scope>
</reference>
<dbReference type="PROSITE" id="PS50001">
    <property type="entry name" value="SH2"/>
    <property type="match status" value="1"/>
</dbReference>
<feature type="compositionally biased region" description="Basic and acidic residues" evidence="7">
    <location>
        <begin position="45"/>
        <end position="60"/>
    </location>
</feature>
<dbReference type="PANTHER" id="PTHR10155:SF21">
    <property type="entry name" value="SUPPRESSOR OF CYTOKINE SIGNALING 4"/>
    <property type="match status" value="1"/>
</dbReference>
<proteinExistence type="predicted"/>
<feature type="compositionally biased region" description="Basic and acidic residues" evidence="7">
    <location>
        <begin position="1"/>
        <end position="14"/>
    </location>
</feature>
<dbReference type="GO" id="GO:0009968">
    <property type="term" value="P:negative regulation of signal transduction"/>
    <property type="evidence" value="ECO:0007669"/>
    <property type="project" value="UniProtKB-KW"/>
</dbReference>
<organism evidence="10 11">
    <name type="scientific">Leptobrachium leishanense</name>
    <name type="common">Leishan spiny toad</name>
    <dbReference type="NCBI Taxonomy" id="445787"/>
    <lineage>
        <taxon>Eukaryota</taxon>
        <taxon>Metazoa</taxon>
        <taxon>Chordata</taxon>
        <taxon>Craniata</taxon>
        <taxon>Vertebrata</taxon>
        <taxon>Euteleostomi</taxon>
        <taxon>Amphibia</taxon>
        <taxon>Batrachia</taxon>
        <taxon>Anura</taxon>
        <taxon>Pelobatoidea</taxon>
        <taxon>Megophryidae</taxon>
        <taxon>Leptobrachium</taxon>
    </lineage>
</organism>
<feature type="domain" description="SOCS box" evidence="9">
    <location>
        <begin position="364"/>
        <end position="413"/>
    </location>
</feature>
<dbReference type="GO" id="GO:0016567">
    <property type="term" value="P:protein ubiquitination"/>
    <property type="evidence" value="ECO:0007669"/>
    <property type="project" value="UniProtKB-UniPathway"/>
</dbReference>
<gene>
    <name evidence="10" type="primary">SOCS4</name>
</gene>
<dbReference type="Pfam" id="PF12610">
    <property type="entry name" value="SOCS"/>
    <property type="match status" value="1"/>
</dbReference>
<evidence type="ECO:0000256" key="7">
    <source>
        <dbReference type="SAM" id="MobiDB-lite"/>
    </source>
</evidence>
<dbReference type="Pfam" id="PF00017">
    <property type="entry name" value="SH2"/>
    <property type="match status" value="1"/>
</dbReference>
<dbReference type="InterPro" id="IPR036860">
    <property type="entry name" value="SH2_dom_sf"/>
</dbReference>
<dbReference type="SMART" id="SM00253">
    <property type="entry name" value="SOCS"/>
    <property type="match status" value="1"/>
</dbReference>
<dbReference type="Pfam" id="PF07525">
    <property type="entry name" value="SOCS_box"/>
    <property type="match status" value="1"/>
</dbReference>
<dbReference type="InterPro" id="IPR022252">
    <property type="entry name" value="SOCS4/SOCS5_dom"/>
</dbReference>
<evidence type="ECO:0000256" key="6">
    <source>
        <dbReference type="PROSITE-ProRule" id="PRU00191"/>
    </source>
</evidence>
<dbReference type="InterPro" id="IPR001496">
    <property type="entry name" value="SOCS_box"/>
</dbReference>
<evidence type="ECO:0000256" key="4">
    <source>
        <dbReference type="ARBA" id="ARBA00022786"/>
    </source>
</evidence>
<dbReference type="SMART" id="SM00969">
    <property type="entry name" value="SOCS_box"/>
    <property type="match status" value="1"/>
</dbReference>
<keyword evidence="5 6" id="KW-0727">SH2 domain</keyword>
<evidence type="ECO:0000259" key="8">
    <source>
        <dbReference type="PROSITE" id="PS50001"/>
    </source>
</evidence>
<feature type="region of interest" description="Disordered" evidence="7">
    <location>
        <begin position="1"/>
        <end position="72"/>
    </location>
</feature>
<dbReference type="GO" id="GO:0046854">
    <property type="term" value="P:phosphatidylinositol phosphate biosynthetic process"/>
    <property type="evidence" value="ECO:0007669"/>
    <property type="project" value="TreeGrafter"/>
</dbReference>
<keyword evidence="2" id="KW-0341">Growth regulation</keyword>
<accession>A0A8C5Q6P2</accession>
<evidence type="ECO:0000256" key="1">
    <source>
        <dbReference type="ARBA" id="ARBA00004906"/>
    </source>
</evidence>
<dbReference type="SMART" id="SM00252">
    <property type="entry name" value="SH2"/>
    <property type="match status" value="1"/>
</dbReference>
<protein>
    <submittedName>
        <fullName evidence="10">Suppressor of cytokine signaling 4</fullName>
    </submittedName>
</protein>
<dbReference type="UniPathway" id="UPA00143"/>
<keyword evidence="11" id="KW-1185">Reference proteome</keyword>
<dbReference type="GO" id="GO:0046935">
    <property type="term" value="F:1-phosphatidylinositol-3-kinase regulator activity"/>
    <property type="evidence" value="ECO:0007669"/>
    <property type="project" value="TreeGrafter"/>
</dbReference>
<feature type="region of interest" description="Disordered" evidence="7">
    <location>
        <begin position="154"/>
        <end position="188"/>
    </location>
</feature>
<dbReference type="InterPro" id="IPR000980">
    <property type="entry name" value="SH2"/>
</dbReference>
<keyword evidence="4" id="KW-0833">Ubl conjugation pathway</keyword>
<evidence type="ECO:0000313" key="10">
    <source>
        <dbReference type="Ensembl" id="ENSLLEP00000032554.1"/>
    </source>
</evidence>
<evidence type="ECO:0000256" key="2">
    <source>
        <dbReference type="ARBA" id="ARBA00022604"/>
    </source>
</evidence>
<dbReference type="FunFam" id="3.30.505.10:FF:000028">
    <property type="entry name" value="Suppressor of cytokine signaling 5"/>
    <property type="match status" value="1"/>
</dbReference>
<evidence type="ECO:0000259" key="9">
    <source>
        <dbReference type="PROSITE" id="PS50225"/>
    </source>
</evidence>
<reference evidence="10" key="2">
    <citation type="submission" date="2025-09" db="UniProtKB">
        <authorList>
            <consortium name="Ensembl"/>
        </authorList>
    </citation>
    <scope>IDENTIFICATION</scope>
</reference>
<dbReference type="Gene3D" id="3.30.505.10">
    <property type="entry name" value="SH2 domain"/>
    <property type="match status" value="1"/>
</dbReference>
<evidence type="ECO:0000256" key="5">
    <source>
        <dbReference type="ARBA" id="ARBA00022999"/>
    </source>
</evidence>